<protein>
    <submittedName>
        <fullName evidence="2">Uncharacterized protein</fullName>
    </submittedName>
</protein>
<organism evidence="2 3">
    <name type="scientific">Clostridium aciditolerans</name>
    <dbReference type="NCBI Taxonomy" id="339861"/>
    <lineage>
        <taxon>Bacteria</taxon>
        <taxon>Bacillati</taxon>
        <taxon>Bacillota</taxon>
        <taxon>Clostridia</taxon>
        <taxon>Eubacteriales</taxon>
        <taxon>Clostridiaceae</taxon>
        <taxon>Clostridium</taxon>
    </lineage>
</organism>
<dbReference type="RefSeq" id="WP_211140831.1">
    <property type="nucleotide sequence ID" value="NZ_JAEEGB010000003.1"/>
</dbReference>
<feature type="transmembrane region" description="Helical" evidence="1">
    <location>
        <begin position="39"/>
        <end position="59"/>
    </location>
</feature>
<reference evidence="2" key="1">
    <citation type="submission" date="2020-12" db="EMBL/GenBank/DDBJ databases">
        <title>Clostridium thailandense sp. nov., a novel acetogenic bacterium isolated from peat land soil in Thailand.</title>
        <authorList>
            <person name="Chaikitkaew S."/>
            <person name="Birkeland N.K."/>
        </authorList>
    </citation>
    <scope>NUCLEOTIDE SEQUENCE</scope>
    <source>
        <strain evidence="2">DSM 17425</strain>
    </source>
</reference>
<keyword evidence="1" id="KW-1133">Transmembrane helix</keyword>
<name>A0A934HT44_9CLOT</name>
<gene>
    <name evidence="2" type="ORF">I6U51_01445</name>
</gene>
<keyword evidence="1" id="KW-0812">Transmembrane</keyword>
<evidence type="ECO:0000256" key="1">
    <source>
        <dbReference type="SAM" id="Phobius"/>
    </source>
</evidence>
<dbReference type="Proteomes" id="UP000622687">
    <property type="component" value="Unassembled WGS sequence"/>
</dbReference>
<proteinExistence type="predicted"/>
<feature type="transmembrane region" description="Helical" evidence="1">
    <location>
        <begin position="12"/>
        <end position="33"/>
    </location>
</feature>
<evidence type="ECO:0000313" key="2">
    <source>
        <dbReference type="EMBL" id="MBI6871369.1"/>
    </source>
</evidence>
<keyword evidence="1" id="KW-0472">Membrane</keyword>
<accession>A0A934HT44</accession>
<dbReference type="EMBL" id="JAEEGB010000003">
    <property type="protein sequence ID" value="MBI6871369.1"/>
    <property type="molecule type" value="Genomic_DNA"/>
</dbReference>
<dbReference type="AlphaFoldDB" id="A0A934HT44"/>
<comment type="caution">
    <text evidence="2">The sequence shown here is derived from an EMBL/GenBank/DDBJ whole genome shotgun (WGS) entry which is preliminary data.</text>
</comment>
<evidence type="ECO:0000313" key="3">
    <source>
        <dbReference type="Proteomes" id="UP000622687"/>
    </source>
</evidence>
<keyword evidence="3" id="KW-1185">Reference proteome</keyword>
<sequence>MEGNNKEEQGRECLGMAMGLCTGLLAGAVLAMVTKDAKSIIIIMTSAGGIIGYFIDEFIRGYK</sequence>